<dbReference type="Pfam" id="PF12171">
    <property type="entry name" value="zf-C2H2_jaz"/>
    <property type="match status" value="1"/>
</dbReference>
<dbReference type="GO" id="GO:0005737">
    <property type="term" value="C:cytoplasm"/>
    <property type="evidence" value="ECO:0007669"/>
    <property type="project" value="UniProtKB-SubCell"/>
</dbReference>
<feature type="domain" description="C2H2-type" evidence="12">
    <location>
        <begin position="60"/>
        <end position="84"/>
    </location>
</feature>
<keyword evidence="14" id="KW-1185">Reference proteome</keyword>
<evidence type="ECO:0000256" key="3">
    <source>
        <dbReference type="ARBA" id="ARBA00022490"/>
    </source>
</evidence>
<dbReference type="Proteomes" id="UP001215151">
    <property type="component" value="Unassembled WGS sequence"/>
</dbReference>
<evidence type="ECO:0000313" key="13">
    <source>
        <dbReference type="EMBL" id="KAJ8474414.1"/>
    </source>
</evidence>
<feature type="region of interest" description="Disordered" evidence="11">
    <location>
        <begin position="683"/>
        <end position="711"/>
    </location>
</feature>
<dbReference type="Gene3D" id="3.30.160.60">
    <property type="entry name" value="Classic Zinc Finger"/>
    <property type="match status" value="1"/>
</dbReference>
<keyword evidence="7" id="KW-0862">Zinc</keyword>
<evidence type="ECO:0000256" key="9">
    <source>
        <dbReference type="ARBA" id="ARBA00038064"/>
    </source>
</evidence>
<feature type="region of interest" description="Disordered" evidence="11">
    <location>
        <begin position="1"/>
        <end position="23"/>
    </location>
</feature>
<evidence type="ECO:0000256" key="6">
    <source>
        <dbReference type="ARBA" id="ARBA00022771"/>
    </source>
</evidence>
<name>A0AAD7TQK5_9APHY</name>
<evidence type="ECO:0000256" key="8">
    <source>
        <dbReference type="ARBA" id="ARBA00023242"/>
    </source>
</evidence>
<keyword evidence="4" id="KW-0690">Ribosome biogenesis</keyword>
<feature type="region of interest" description="Disordered" evidence="11">
    <location>
        <begin position="439"/>
        <end position="459"/>
    </location>
</feature>
<feature type="region of interest" description="Disordered" evidence="11">
    <location>
        <begin position="568"/>
        <end position="588"/>
    </location>
</feature>
<feature type="region of interest" description="Disordered" evidence="11">
    <location>
        <begin position="102"/>
        <end position="144"/>
    </location>
</feature>
<feature type="compositionally biased region" description="Basic residues" evidence="11">
    <location>
        <begin position="1"/>
        <end position="11"/>
    </location>
</feature>
<comment type="caution">
    <text evidence="13">The sequence shown here is derived from an EMBL/GenBank/DDBJ whole genome shotgun (WGS) entry which is preliminary data.</text>
</comment>
<reference evidence="13" key="1">
    <citation type="submission" date="2022-11" db="EMBL/GenBank/DDBJ databases">
        <title>Genome Sequence of Cubamyces cubensis.</title>
        <authorList>
            <person name="Buettner E."/>
        </authorList>
    </citation>
    <scope>NUCLEOTIDE SEQUENCE</scope>
    <source>
        <strain evidence="13">MPL-01</strain>
    </source>
</reference>
<feature type="compositionally biased region" description="Polar residues" evidence="11">
    <location>
        <begin position="568"/>
        <end position="578"/>
    </location>
</feature>
<dbReference type="SUPFAM" id="SSF57667">
    <property type="entry name" value="beta-beta-alpha zinc fingers"/>
    <property type="match status" value="1"/>
</dbReference>
<organism evidence="13 14">
    <name type="scientific">Trametes cubensis</name>
    <dbReference type="NCBI Taxonomy" id="1111947"/>
    <lineage>
        <taxon>Eukaryota</taxon>
        <taxon>Fungi</taxon>
        <taxon>Dikarya</taxon>
        <taxon>Basidiomycota</taxon>
        <taxon>Agaricomycotina</taxon>
        <taxon>Agaricomycetes</taxon>
        <taxon>Polyporales</taxon>
        <taxon>Polyporaceae</taxon>
        <taxon>Trametes</taxon>
    </lineage>
</organism>
<dbReference type="PROSITE" id="PS50157">
    <property type="entry name" value="ZINC_FINGER_C2H2_2"/>
    <property type="match status" value="1"/>
</dbReference>
<feature type="compositionally biased region" description="Low complexity" evidence="11">
    <location>
        <begin position="579"/>
        <end position="588"/>
    </location>
</feature>
<evidence type="ECO:0000256" key="1">
    <source>
        <dbReference type="ARBA" id="ARBA00004123"/>
    </source>
</evidence>
<accession>A0AAD7TQK5</accession>
<dbReference type="FunFam" id="3.30.160.60:FF:000299">
    <property type="entry name" value="Zinc finger protein 593"/>
    <property type="match status" value="1"/>
</dbReference>
<keyword evidence="5" id="KW-0479">Metal-binding</keyword>
<feature type="compositionally biased region" description="Low complexity" evidence="11">
    <location>
        <begin position="126"/>
        <end position="141"/>
    </location>
</feature>
<gene>
    <name evidence="13" type="ORF">ONZ51_g7226</name>
</gene>
<evidence type="ECO:0000256" key="5">
    <source>
        <dbReference type="ARBA" id="ARBA00022723"/>
    </source>
</evidence>
<dbReference type="GO" id="GO:0042254">
    <property type="term" value="P:ribosome biogenesis"/>
    <property type="evidence" value="ECO:0007669"/>
    <property type="project" value="UniProtKB-KW"/>
</dbReference>
<keyword evidence="8" id="KW-0539">Nucleus</keyword>
<evidence type="ECO:0000256" key="7">
    <source>
        <dbReference type="ARBA" id="ARBA00022833"/>
    </source>
</evidence>
<evidence type="ECO:0000259" key="12">
    <source>
        <dbReference type="PROSITE" id="PS50157"/>
    </source>
</evidence>
<dbReference type="InterPro" id="IPR051879">
    <property type="entry name" value="C2H2-ZF_Maturation_Protein"/>
</dbReference>
<evidence type="ECO:0000256" key="2">
    <source>
        <dbReference type="ARBA" id="ARBA00004496"/>
    </source>
</evidence>
<keyword evidence="3" id="KW-0963">Cytoplasm</keyword>
<dbReference type="PANTHER" id="PTHR46095:SF1">
    <property type="entry name" value="ZINC FINGER PROTEIN 593"/>
    <property type="match status" value="1"/>
</dbReference>
<dbReference type="PANTHER" id="PTHR46095">
    <property type="entry name" value="ZINC FINGER PROTEIN 593"/>
    <property type="match status" value="1"/>
</dbReference>
<proteinExistence type="inferred from homology"/>
<evidence type="ECO:0000313" key="14">
    <source>
        <dbReference type="Proteomes" id="UP001215151"/>
    </source>
</evidence>
<dbReference type="InterPro" id="IPR036236">
    <property type="entry name" value="Znf_C2H2_sf"/>
</dbReference>
<dbReference type="GO" id="GO:0005634">
    <property type="term" value="C:nucleus"/>
    <property type="evidence" value="ECO:0007669"/>
    <property type="project" value="UniProtKB-SubCell"/>
</dbReference>
<dbReference type="EMBL" id="JAPEVG010000189">
    <property type="protein sequence ID" value="KAJ8474414.1"/>
    <property type="molecule type" value="Genomic_DNA"/>
</dbReference>
<evidence type="ECO:0000256" key="11">
    <source>
        <dbReference type="SAM" id="MobiDB-lite"/>
    </source>
</evidence>
<comment type="subcellular location">
    <subcellularLocation>
        <location evidence="2">Cytoplasm</location>
    </subcellularLocation>
    <subcellularLocation>
        <location evidence="1">Nucleus</location>
    </subcellularLocation>
</comment>
<dbReference type="InterPro" id="IPR013087">
    <property type="entry name" value="Znf_C2H2_type"/>
</dbReference>
<comment type="similarity">
    <text evidence="9">Belongs to the ZNF593/BUD20 C2H2-type zinc-finger protein family.</text>
</comment>
<protein>
    <recommendedName>
        <fullName evidence="12">C2H2-type domain-containing protein</fullName>
    </recommendedName>
</protein>
<dbReference type="AlphaFoldDB" id="A0AAD7TQK5"/>
<dbReference type="GO" id="GO:0043021">
    <property type="term" value="F:ribonucleoprotein complex binding"/>
    <property type="evidence" value="ECO:0007669"/>
    <property type="project" value="UniProtKB-ARBA"/>
</dbReference>
<evidence type="ECO:0000256" key="4">
    <source>
        <dbReference type="ARBA" id="ARBA00022517"/>
    </source>
</evidence>
<dbReference type="GO" id="GO:0008270">
    <property type="term" value="F:zinc ion binding"/>
    <property type="evidence" value="ECO:0007669"/>
    <property type="project" value="UniProtKB-KW"/>
</dbReference>
<sequence>MGRLRRSRTHHAQRDVHRASRTRARTRDLDQIQLIDLDPKNRAALEAQPLDYEKPGLAQHYCVECAKYFETDHALRSHWKSKVHKRRCKALKEPAYTIEEAERAAGLGREGKRPTSTNTSMEQDMAAAPTTRNPPSSPSTADAVGQVARSSLFSDFPSLKGRNKSLCDVFVSPQRAEEPARVQLAERGLRPVLRRVLFAVVPGVADRSEHALSEMVKIPGLDPADFDVPPERVGRPVARVFDHLHLVASHRAPLQVETRRDGMDAVAPGLDADVPGVLAFGSGGHDVMARGTHLEGGAHQMGGRREDGWEDVSSLADAQPTPERQSWNQVLGRTRRPLPGGSIKGPDSIGSIRTRRSVGHVNDGRYSRICAPPPPPLPLRPSPLAQVLAGEVYTSPCSLLPPGHTRTPPTGRTHSQVDAEAARARGGLVSLSNMHYNRRKRSCPSLPAPRPHIRGSRDPITGSAVIERAARGAKARALASRWSQLSVSRNTHWPASLSAADSASRIGRLPARPPAQAALRQCVYGRTNAVRLALTVNGRCLSPTYHPIDHPGRRARSPPWRIFYSQTPRTRGTTPSSDSHPALHPALALPSPRPSTVFHRLGWSTRAATRFPIFPIWPYFAEEARIRLYPGLGLPPPDRVHKVAQGMGTGHKGRTMAGPLVDATCSRAIVLWVAPPAALTTCEPPPSPVATSRRRVARPPARPAGRLIGPN</sequence>
<evidence type="ECO:0000256" key="10">
    <source>
        <dbReference type="PROSITE-ProRule" id="PRU00042"/>
    </source>
</evidence>
<keyword evidence="6 10" id="KW-0863">Zinc-finger</keyword>
<dbReference type="InterPro" id="IPR022755">
    <property type="entry name" value="Znf_C2H2_jaz"/>
</dbReference>
<dbReference type="PROSITE" id="PS00028">
    <property type="entry name" value="ZINC_FINGER_C2H2_1"/>
    <property type="match status" value="1"/>
</dbReference>